<organism evidence="2 3">
    <name type="scientific">Portunus trituberculatus</name>
    <name type="common">Swimming crab</name>
    <name type="synonym">Neptunus trituberculatus</name>
    <dbReference type="NCBI Taxonomy" id="210409"/>
    <lineage>
        <taxon>Eukaryota</taxon>
        <taxon>Metazoa</taxon>
        <taxon>Ecdysozoa</taxon>
        <taxon>Arthropoda</taxon>
        <taxon>Crustacea</taxon>
        <taxon>Multicrustacea</taxon>
        <taxon>Malacostraca</taxon>
        <taxon>Eumalacostraca</taxon>
        <taxon>Eucarida</taxon>
        <taxon>Decapoda</taxon>
        <taxon>Pleocyemata</taxon>
        <taxon>Brachyura</taxon>
        <taxon>Eubrachyura</taxon>
        <taxon>Portunoidea</taxon>
        <taxon>Portunidae</taxon>
        <taxon>Portuninae</taxon>
        <taxon>Portunus</taxon>
    </lineage>
</organism>
<proteinExistence type="predicted"/>
<evidence type="ECO:0000313" key="3">
    <source>
        <dbReference type="Proteomes" id="UP000324222"/>
    </source>
</evidence>
<dbReference type="AlphaFoldDB" id="A0A5B7HPW7"/>
<evidence type="ECO:0000313" key="2">
    <source>
        <dbReference type="EMBL" id="MPC71739.1"/>
    </source>
</evidence>
<accession>A0A5B7HPW7</accession>
<feature type="region of interest" description="Disordered" evidence="1">
    <location>
        <begin position="38"/>
        <end position="74"/>
    </location>
</feature>
<reference evidence="2 3" key="1">
    <citation type="submission" date="2019-05" db="EMBL/GenBank/DDBJ databases">
        <title>Another draft genome of Portunus trituberculatus and its Hox gene families provides insights of decapod evolution.</title>
        <authorList>
            <person name="Jeong J.-H."/>
            <person name="Song I."/>
            <person name="Kim S."/>
            <person name="Choi T."/>
            <person name="Kim D."/>
            <person name="Ryu S."/>
            <person name="Kim W."/>
        </authorList>
    </citation>
    <scope>NUCLEOTIDE SEQUENCE [LARGE SCALE GENOMIC DNA]</scope>
    <source>
        <tissue evidence="2">Muscle</tissue>
    </source>
</reference>
<name>A0A5B7HPW7_PORTR</name>
<sequence>MWMNACLPACLLASSPLPIDLRSPRLLPPSFPVSDLALSKKSDANPSRHDCNLPLERPTLSARSGEGKSNGLRL</sequence>
<protein>
    <submittedName>
        <fullName evidence="2">Uncharacterized protein</fullName>
    </submittedName>
</protein>
<feature type="compositionally biased region" description="Basic and acidic residues" evidence="1">
    <location>
        <begin position="38"/>
        <end position="51"/>
    </location>
</feature>
<dbReference type="Proteomes" id="UP000324222">
    <property type="component" value="Unassembled WGS sequence"/>
</dbReference>
<keyword evidence="3" id="KW-1185">Reference proteome</keyword>
<evidence type="ECO:0000256" key="1">
    <source>
        <dbReference type="SAM" id="MobiDB-lite"/>
    </source>
</evidence>
<dbReference type="EMBL" id="VSRR010033490">
    <property type="protein sequence ID" value="MPC71739.1"/>
    <property type="molecule type" value="Genomic_DNA"/>
</dbReference>
<gene>
    <name evidence="2" type="ORF">E2C01_066025</name>
</gene>
<comment type="caution">
    <text evidence="2">The sequence shown here is derived from an EMBL/GenBank/DDBJ whole genome shotgun (WGS) entry which is preliminary data.</text>
</comment>